<feature type="signal peptide" evidence="1">
    <location>
        <begin position="1"/>
        <end position="18"/>
    </location>
</feature>
<evidence type="ECO:0008006" key="3">
    <source>
        <dbReference type="Google" id="ProtNLM"/>
    </source>
</evidence>
<evidence type="ECO:0000256" key="1">
    <source>
        <dbReference type="SAM" id="SignalP"/>
    </source>
</evidence>
<proteinExistence type="predicted"/>
<accession>A0AAU6Q3J2</accession>
<dbReference type="EMBL" id="CP149782">
    <property type="protein sequence ID" value="WYF44945.1"/>
    <property type="molecule type" value="Genomic_DNA"/>
</dbReference>
<keyword evidence="1" id="KW-0732">Signal</keyword>
<protein>
    <recommendedName>
        <fullName evidence="3">Sporulation and spore germination</fullName>
    </recommendedName>
</protein>
<sequence length="293" mass="31457">MSKKIVWSAFLLISVAQAQTVPPAKVVTTGPAPTVTQAQNLAERLTTSMTGPGSVAEVTYGLPAALPLKLPAPFEVVGAVRTRYSANSTVFYRVFASAPLGAAATRDALQKQLLAQGWKMPQQGQQLGFEGNYQPNYLNFYREGNTNFVLNANLVGVAEKTNIEMTVNPVTKAQLEQLKRQSSYVPRSSLPFLKALPGSRSKATYPTTGPSGSLSSVWVQTDKGAGAVFEHYSAQLRAAGWKALTDTTTGTLRVVTYSLKDLNGREALGTLGIRPWEKDGGYVLTVSVQGFKP</sequence>
<dbReference type="RefSeq" id="WP_339096118.1">
    <property type="nucleotide sequence ID" value="NZ_CP149782.1"/>
</dbReference>
<feature type="chain" id="PRO_5043716680" description="Sporulation and spore germination" evidence="1">
    <location>
        <begin position="19"/>
        <end position="293"/>
    </location>
</feature>
<gene>
    <name evidence="2" type="ORF">WDJ50_02190</name>
</gene>
<dbReference type="AlphaFoldDB" id="A0AAU6Q3J2"/>
<name>A0AAU6Q3J2_9DEIO</name>
<evidence type="ECO:0000313" key="2">
    <source>
        <dbReference type="EMBL" id="WYF44945.1"/>
    </source>
</evidence>
<reference evidence="2" key="1">
    <citation type="submission" date="2024-03" db="EMBL/GenBank/DDBJ databases">
        <title>Deinococcus weizhi sp. nov., isolated from human skin.</title>
        <authorList>
            <person name="Wei Z."/>
            <person name="Tian F."/>
            <person name="Yang C."/>
            <person name="Xin L.T."/>
            <person name="Wen Z.J."/>
            <person name="Lan K.C."/>
            <person name="Yu L."/>
            <person name="Zhe W."/>
            <person name="Dan F.D."/>
            <person name="Jun W."/>
            <person name="Rui Z."/>
            <person name="Yong X.J."/>
            <person name="Ting Y."/>
            <person name="Wei X."/>
            <person name="Xu Z.G."/>
            <person name="Xin Z."/>
            <person name="Dong F.G."/>
            <person name="Ni X.M."/>
            <person name="Zheng M.G."/>
            <person name="Chun Y."/>
            <person name="Qian W.X."/>
        </authorList>
    </citation>
    <scope>NUCLEOTIDE SEQUENCE</scope>
    <source>
        <strain evidence="2">VB142</strain>
    </source>
</reference>
<organism evidence="2">
    <name type="scientific">Deinococcus sp. VB142</name>
    <dbReference type="NCBI Taxonomy" id="3112952"/>
    <lineage>
        <taxon>Bacteria</taxon>
        <taxon>Thermotogati</taxon>
        <taxon>Deinococcota</taxon>
        <taxon>Deinococci</taxon>
        <taxon>Deinococcales</taxon>
        <taxon>Deinococcaceae</taxon>
        <taxon>Deinococcus</taxon>
    </lineage>
</organism>